<evidence type="ECO:0000256" key="1">
    <source>
        <dbReference type="ARBA" id="ARBA00004651"/>
    </source>
</evidence>
<evidence type="ECO:0000256" key="7">
    <source>
        <dbReference type="SAM" id="Phobius"/>
    </source>
</evidence>
<dbReference type="RefSeq" id="WP_013684453.1">
    <property type="nucleotide sequence ID" value="NC_015320.1"/>
</dbReference>
<evidence type="ECO:0000313" key="8">
    <source>
        <dbReference type="EMBL" id="AEA47797.1"/>
    </source>
</evidence>
<dbReference type="GeneID" id="10394930"/>
<keyword evidence="9" id="KW-1185">Reference proteome</keyword>
<reference evidence="8 9" key="1">
    <citation type="submission" date="2011-03" db="EMBL/GenBank/DDBJ databases">
        <title>The complete genome of Archaeoglobus veneficus SNP6.</title>
        <authorList>
            <consortium name="US DOE Joint Genome Institute (JGI-PGF)"/>
            <person name="Lucas S."/>
            <person name="Copeland A."/>
            <person name="Lapidus A."/>
            <person name="Bruce D."/>
            <person name="Goodwin L."/>
            <person name="Pitluck S."/>
            <person name="Kyrpides N."/>
            <person name="Mavromatis K."/>
            <person name="Pagani I."/>
            <person name="Ivanova N."/>
            <person name="Mikhailova N."/>
            <person name="Lu M."/>
            <person name="Detter J.C."/>
            <person name="Tapia R."/>
            <person name="Han C."/>
            <person name="Land M."/>
            <person name="Hauser L."/>
            <person name="Markowitz V."/>
            <person name="Cheng J.-F."/>
            <person name="Hugenholtz P."/>
            <person name="Woyke T."/>
            <person name="Wu D."/>
            <person name="Spring S."/>
            <person name="Brambilla E."/>
            <person name="Klenk H.-P."/>
            <person name="Eisen J.A."/>
        </authorList>
    </citation>
    <scope>NUCLEOTIDE SEQUENCE [LARGE SCALE GENOMIC DNA]</scope>
    <source>
        <strain>SNP6</strain>
    </source>
</reference>
<gene>
    <name evidence="8" type="ordered locus">Arcve_1801</name>
</gene>
<keyword evidence="4 7" id="KW-0812">Transmembrane</keyword>
<evidence type="ECO:0000256" key="5">
    <source>
        <dbReference type="ARBA" id="ARBA00022989"/>
    </source>
</evidence>
<comment type="subcellular location">
    <subcellularLocation>
        <location evidence="1">Cell membrane</location>
        <topology evidence="1">Multi-pass membrane protein</topology>
    </subcellularLocation>
</comment>
<evidence type="ECO:0000256" key="6">
    <source>
        <dbReference type="ARBA" id="ARBA00023136"/>
    </source>
</evidence>
<evidence type="ECO:0000256" key="3">
    <source>
        <dbReference type="ARBA" id="ARBA00022475"/>
    </source>
</evidence>
<keyword evidence="6 7" id="KW-0472">Membrane</keyword>
<dbReference type="HOGENOM" id="CLU_864948_0_0_2"/>
<dbReference type="GO" id="GO:0005886">
    <property type="term" value="C:plasma membrane"/>
    <property type="evidence" value="ECO:0007669"/>
    <property type="project" value="UniProtKB-SubCell"/>
</dbReference>
<keyword evidence="5 7" id="KW-1133">Transmembrane helix</keyword>
<comment type="similarity">
    <text evidence="2">Belongs to the UPF0104 family.</text>
</comment>
<proteinExistence type="inferred from homology"/>
<organism evidence="8 9">
    <name type="scientific">Archaeoglobus veneficus (strain DSM 11195 / SNP6)</name>
    <dbReference type="NCBI Taxonomy" id="693661"/>
    <lineage>
        <taxon>Archaea</taxon>
        <taxon>Methanobacteriati</taxon>
        <taxon>Methanobacteriota</taxon>
        <taxon>Archaeoglobi</taxon>
        <taxon>Archaeoglobales</taxon>
        <taxon>Archaeoglobaceae</taxon>
        <taxon>Archaeoglobus</taxon>
    </lineage>
</organism>
<feature type="transmembrane region" description="Helical" evidence="7">
    <location>
        <begin position="229"/>
        <end position="257"/>
    </location>
</feature>
<feature type="transmembrane region" description="Helical" evidence="7">
    <location>
        <begin position="188"/>
        <end position="209"/>
    </location>
</feature>
<dbReference type="EMBL" id="CP002588">
    <property type="protein sequence ID" value="AEA47797.1"/>
    <property type="molecule type" value="Genomic_DNA"/>
</dbReference>
<dbReference type="AlphaFoldDB" id="F2KQZ1"/>
<evidence type="ECO:0000256" key="4">
    <source>
        <dbReference type="ARBA" id="ARBA00022692"/>
    </source>
</evidence>
<dbReference type="InterPro" id="IPR022791">
    <property type="entry name" value="L-PG_synthase/AglD"/>
</dbReference>
<keyword evidence="3" id="KW-1003">Cell membrane</keyword>
<protein>
    <submittedName>
        <fullName evidence="8">Lysylphosphatidylglycerol synthetase/UPF0104</fullName>
    </submittedName>
</protein>
<evidence type="ECO:0000313" key="9">
    <source>
        <dbReference type="Proteomes" id="UP000008136"/>
    </source>
</evidence>
<dbReference type="KEGG" id="ave:Arcve_1801"/>
<sequence>MKRVQSLLGVIILLALFYTLRDDLGKVEGFLPHFFLIAVISYSILNLLLAFRIQYLLQKMGIAANFGCVLVAHLGGMIAGDVTPGRSGYLSTAKFLSRCGSNVSTAMAAILAPQGVEFIVKGIGAMLAIAYFHSGGAIAGIAIIAVGAIILCLLWSRRFDRLTGFVESMPLGKHVLSMREDGMKMRGYVMQILAVSLIGWLLVGIQWYFVGLSLGMKLRFLEYLLLQPLLTALMFVPITPAGLGIMESASVVVLYMLGVEPSIAAVFAVLTRISGVIADLPGVYAFLVSSDHT</sequence>
<name>F2KQZ1_ARCVS</name>
<dbReference type="PANTHER" id="PTHR39087">
    <property type="entry name" value="UPF0104 MEMBRANE PROTEIN MJ1595"/>
    <property type="match status" value="1"/>
</dbReference>
<dbReference type="OrthoDB" id="147809at2157"/>
<dbReference type="NCBIfam" id="TIGR00374">
    <property type="entry name" value="flippase-like domain"/>
    <property type="match status" value="1"/>
</dbReference>
<feature type="transmembrane region" description="Helical" evidence="7">
    <location>
        <begin position="130"/>
        <end position="155"/>
    </location>
</feature>
<feature type="transmembrane region" description="Helical" evidence="7">
    <location>
        <begin position="62"/>
        <end position="80"/>
    </location>
</feature>
<feature type="transmembrane region" description="Helical" evidence="7">
    <location>
        <begin position="31"/>
        <end position="50"/>
    </location>
</feature>
<dbReference type="eggNOG" id="arCOG00899">
    <property type="taxonomic scope" value="Archaea"/>
</dbReference>
<dbReference type="Proteomes" id="UP000008136">
    <property type="component" value="Chromosome"/>
</dbReference>
<evidence type="ECO:0000256" key="2">
    <source>
        <dbReference type="ARBA" id="ARBA00011061"/>
    </source>
</evidence>
<dbReference type="PANTHER" id="PTHR39087:SF2">
    <property type="entry name" value="UPF0104 MEMBRANE PROTEIN MJ1595"/>
    <property type="match status" value="1"/>
</dbReference>
<accession>F2KQZ1</accession>
<dbReference type="Pfam" id="PF03706">
    <property type="entry name" value="LPG_synthase_TM"/>
    <property type="match status" value="1"/>
</dbReference>
<dbReference type="STRING" id="693661.Arcve_1801"/>